<evidence type="ECO:0000313" key="2">
    <source>
        <dbReference type="Proteomes" id="UP000694545"/>
    </source>
</evidence>
<reference evidence="1" key="2">
    <citation type="submission" date="2025-09" db="UniProtKB">
        <authorList>
            <consortium name="Ensembl"/>
        </authorList>
    </citation>
    <scope>IDENTIFICATION</scope>
</reference>
<dbReference type="Proteomes" id="UP000694545">
    <property type="component" value="Unplaced"/>
</dbReference>
<name>A0A8D2LQC2_VARKO</name>
<proteinExistence type="predicted"/>
<evidence type="ECO:0000313" key="1">
    <source>
        <dbReference type="Ensembl" id="ENSVKKP00000025990.1"/>
    </source>
</evidence>
<dbReference type="AlphaFoldDB" id="A0A8D2LQC2"/>
<keyword evidence="2" id="KW-1185">Reference proteome</keyword>
<sequence>MAKLTISASFVGASGSKVSGINETFLLKNGTICLNKQDYCAVFWRECNYFFQYRCMSLLVKLLSIPFDRILPAAATLLTLQQQ</sequence>
<protein>
    <submittedName>
        <fullName evidence="1">Uncharacterized protein</fullName>
    </submittedName>
</protein>
<reference evidence="1" key="1">
    <citation type="submission" date="2025-08" db="UniProtKB">
        <authorList>
            <consortium name="Ensembl"/>
        </authorList>
    </citation>
    <scope>IDENTIFICATION</scope>
</reference>
<organism evidence="1 2">
    <name type="scientific">Varanus komodoensis</name>
    <name type="common">Komodo dragon</name>
    <dbReference type="NCBI Taxonomy" id="61221"/>
    <lineage>
        <taxon>Eukaryota</taxon>
        <taxon>Metazoa</taxon>
        <taxon>Chordata</taxon>
        <taxon>Craniata</taxon>
        <taxon>Vertebrata</taxon>
        <taxon>Euteleostomi</taxon>
        <taxon>Lepidosauria</taxon>
        <taxon>Squamata</taxon>
        <taxon>Bifurcata</taxon>
        <taxon>Unidentata</taxon>
        <taxon>Episquamata</taxon>
        <taxon>Toxicofera</taxon>
        <taxon>Anguimorpha</taxon>
        <taxon>Paleoanguimorpha</taxon>
        <taxon>Varanoidea</taxon>
        <taxon>Varanidae</taxon>
        <taxon>Varanus</taxon>
    </lineage>
</organism>
<dbReference type="Ensembl" id="ENSVKKT00000026626.1">
    <property type="protein sequence ID" value="ENSVKKP00000025990.1"/>
    <property type="gene ID" value="ENSVKKG00000017016.1"/>
</dbReference>
<accession>A0A8D2LQC2</accession>